<dbReference type="EMBL" id="CP116942">
    <property type="protein sequence ID" value="WCO65434.1"/>
    <property type="molecule type" value="Genomic_DNA"/>
</dbReference>
<sequence>MRRRAALLLDAAGLTPDAALRAAAEDERVDELLVLTVEAAATTADDRKVAALGRALRTAIDAPAGDTDPTLDEARLVAATIARLDTAHIRLVDLLVRSEQPRVESHGGGSYTTRRDFHLSSQLKGTTGLPERVWPVLAGDLVTLGVLLEERAAPASRSGVGGLGRPTDPLRSWAFTDFGRAVVRVLGTDPTHPAGPTPPTGS</sequence>
<accession>A0AAE9Y3M2</accession>
<gene>
    <name evidence="1" type="ORF">PO878_13105</name>
</gene>
<keyword evidence="2" id="KW-1185">Reference proteome</keyword>
<dbReference type="Proteomes" id="UP001216390">
    <property type="component" value="Chromosome"/>
</dbReference>
<evidence type="ECO:0000313" key="1">
    <source>
        <dbReference type="EMBL" id="WCO65434.1"/>
    </source>
</evidence>
<reference evidence="1" key="1">
    <citation type="submission" date="2023-01" db="EMBL/GenBank/DDBJ databases">
        <title>The diversity of Class Acidimicrobiia in South China Sea sediment environments and the proposal of Iamia marina sp. nov., a novel species of the genus Iamia.</title>
        <authorList>
            <person name="He Y."/>
            <person name="Tian X."/>
        </authorList>
    </citation>
    <scope>NUCLEOTIDE SEQUENCE</scope>
    <source>
        <strain evidence="1">DSM 19957</strain>
    </source>
</reference>
<dbReference type="KEGG" id="ima:PO878_13105"/>
<organism evidence="1 2">
    <name type="scientific">Iamia majanohamensis</name>
    <dbReference type="NCBI Taxonomy" id="467976"/>
    <lineage>
        <taxon>Bacteria</taxon>
        <taxon>Bacillati</taxon>
        <taxon>Actinomycetota</taxon>
        <taxon>Acidimicrobiia</taxon>
        <taxon>Acidimicrobiales</taxon>
        <taxon>Iamiaceae</taxon>
        <taxon>Iamia</taxon>
    </lineage>
</organism>
<proteinExistence type="predicted"/>
<name>A0AAE9Y3M2_9ACTN</name>
<protein>
    <submittedName>
        <fullName evidence="1">Uncharacterized protein</fullName>
    </submittedName>
</protein>
<evidence type="ECO:0000313" key="2">
    <source>
        <dbReference type="Proteomes" id="UP001216390"/>
    </source>
</evidence>
<dbReference type="RefSeq" id="WP_272734959.1">
    <property type="nucleotide sequence ID" value="NZ_CP116942.1"/>
</dbReference>
<dbReference type="AlphaFoldDB" id="A0AAE9Y3M2"/>